<accession>A0A0F9AAA1</accession>
<dbReference type="EMBL" id="LAZR01055883">
    <property type="protein sequence ID" value="KKK75399.1"/>
    <property type="molecule type" value="Genomic_DNA"/>
</dbReference>
<protein>
    <submittedName>
        <fullName evidence="1">Uncharacterized protein</fullName>
    </submittedName>
</protein>
<organism evidence="1">
    <name type="scientific">marine sediment metagenome</name>
    <dbReference type="NCBI Taxonomy" id="412755"/>
    <lineage>
        <taxon>unclassified sequences</taxon>
        <taxon>metagenomes</taxon>
        <taxon>ecological metagenomes</taxon>
    </lineage>
</organism>
<feature type="non-terminal residue" evidence="1">
    <location>
        <position position="1"/>
    </location>
</feature>
<gene>
    <name evidence="1" type="ORF">LCGC14_2874080</name>
</gene>
<comment type="caution">
    <text evidence="1">The sequence shown here is derived from an EMBL/GenBank/DDBJ whole genome shotgun (WGS) entry which is preliminary data.</text>
</comment>
<name>A0A0F9AAA1_9ZZZZ</name>
<dbReference type="AlphaFoldDB" id="A0A0F9AAA1"/>
<evidence type="ECO:0000313" key="1">
    <source>
        <dbReference type="EMBL" id="KKK75399.1"/>
    </source>
</evidence>
<proteinExistence type="predicted"/>
<sequence>TIGIPDKCSIFESEVSEARNVQEIRMIPIIDYSESEQRYVIRKGFVIGQVVECNRSYVFKGITLPDPKTQYVTHLIMSTESSIDSISSFVMNPEMYNMLSIFKPAYN</sequence>
<reference evidence="1" key="1">
    <citation type="journal article" date="2015" name="Nature">
        <title>Complex archaea that bridge the gap between prokaryotes and eukaryotes.</title>
        <authorList>
            <person name="Spang A."/>
            <person name="Saw J.H."/>
            <person name="Jorgensen S.L."/>
            <person name="Zaremba-Niedzwiedzka K."/>
            <person name="Martijn J."/>
            <person name="Lind A.E."/>
            <person name="van Eijk R."/>
            <person name="Schleper C."/>
            <person name="Guy L."/>
            <person name="Ettema T.J."/>
        </authorList>
    </citation>
    <scope>NUCLEOTIDE SEQUENCE</scope>
</reference>